<evidence type="ECO:0000313" key="7">
    <source>
        <dbReference type="Proteomes" id="UP000013243"/>
    </source>
</evidence>
<sequence length="309" mass="34484">MHTKTAKMQNHFDWNDLKVFIALHRMRRMTDAGKLLGIDQTTISRRVRALEKAIGTSLFLRRADGFELTAAGEKILPFALEIEQASEQLHEAVSGQNKRLSGSVRVGAPDGLGTYFLPSILTQFQKDHPGVDIEVVSSSRAFRVASKEVHLALSLSLPESGRLLARKLGDYHLHFFGSADYVSEHGVPQTLDELKDHRLVGYIADMLFSPEVRYLEELGLRRTVRFASSSMAAQKEAIRAGSGIGILPRFMALNDPSLVPVLTNEYLLKRTVWIVGHQATEDLARVRAVSEFLQKAARARRTELLVPET</sequence>
<organism evidence="6 7">
    <name type="scientific">Tritonibacter mobilis F1926</name>
    <dbReference type="NCBI Taxonomy" id="1265309"/>
    <lineage>
        <taxon>Bacteria</taxon>
        <taxon>Pseudomonadati</taxon>
        <taxon>Pseudomonadota</taxon>
        <taxon>Alphaproteobacteria</taxon>
        <taxon>Rhodobacterales</taxon>
        <taxon>Paracoccaceae</taxon>
        <taxon>Tritonibacter</taxon>
    </lineage>
</organism>
<accession>A0A1B1A862</accession>
<keyword evidence="2" id="KW-0805">Transcription regulation</keyword>
<proteinExistence type="inferred from homology"/>
<dbReference type="InterPro" id="IPR000847">
    <property type="entry name" value="LysR_HTH_N"/>
</dbReference>
<name>A0A1B1A862_9RHOB</name>
<dbReference type="SUPFAM" id="SSF53850">
    <property type="entry name" value="Periplasmic binding protein-like II"/>
    <property type="match status" value="1"/>
</dbReference>
<dbReference type="SUPFAM" id="SSF46785">
    <property type="entry name" value="Winged helix' DNA-binding domain"/>
    <property type="match status" value="1"/>
</dbReference>
<dbReference type="InterPro" id="IPR005119">
    <property type="entry name" value="LysR_subst-bd"/>
</dbReference>
<geneLocation type="plasmid" evidence="6 7">
    <name>unnamed1</name>
</geneLocation>
<dbReference type="GO" id="GO:0043565">
    <property type="term" value="F:sequence-specific DNA binding"/>
    <property type="evidence" value="ECO:0007669"/>
    <property type="project" value="TreeGrafter"/>
</dbReference>
<dbReference type="InterPro" id="IPR036390">
    <property type="entry name" value="WH_DNA-bd_sf"/>
</dbReference>
<dbReference type="Pfam" id="PF03466">
    <property type="entry name" value="LysR_substrate"/>
    <property type="match status" value="1"/>
</dbReference>
<feature type="domain" description="HTH lysR-type" evidence="5">
    <location>
        <begin position="12"/>
        <end position="69"/>
    </location>
</feature>
<dbReference type="Pfam" id="PF00126">
    <property type="entry name" value="HTH_1"/>
    <property type="match status" value="1"/>
</dbReference>
<protein>
    <submittedName>
        <fullName evidence="6">LysR family transcriptional regulator</fullName>
    </submittedName>
</protein>
<dbReference type="KEGG" id="rmb:K529_018555"/>
<evidence type="ECO:0000313" key="6">
    <source>
        <dbReference type="EMBL" id="ANP42765.1"/>
    </source>
</evidence>
<keyword evidence="3" id="KW-0238">DNA-binding</keyword>
<comment type="similarity">
    <text evidence="1">Belongs to the LysR transcriptional regulatory family.</text>
</comment>
<dbReference type="InterPro" id="IPR058163">
    <property type="entry name" value="LysR-type_TF_proteobact-type"/>
</dbReference>
<dbReference type="PRINTS" id="PR00039">
    <property type="entry name" value="HTHLYSR"/>
</dbReference>
<dbReference type="InterPro" id="IPR036388">
    <property type="entry name" value="WH-like_DNA-bd_sf"/>
</dbReference>
<evidence type="ECO:0000256" key="4">
    <source>
        <dbReference type="ARBA" id="ARBA00023163"/>
    </source>
</evidence>
<dbReference type="PANTHER" id="PTHR30537:SF3">
    <property type="entry name" value="TRANSCRIPTIONAL REGULATORY PROTEIN"/>
    <property type="match status" value="1"/>
</dbReference>
<dbReference type="Gene3D" id="3.40.190.290">
    <property type="match status" value="1"/>
</dbReference>
<evidence type="ECO:0000256" key="1">
    <source>
        <dbReference type="ARBA" id="ARBA00009437"/>
    </source>
</evidence>
<dbReference type="PROSITE" id="PS50931">
    <property type="entry name" value="HTH_LYSR"/>
    <property type="match status" value="1"/>
</dbReference>
<evidence type="ECO:0000256" key="2">
    <source>
        <dbReference type="ARBA" id="ARBA00023015"/>
    </source>
</evidence>
<dbReference type="Proteomes" id="UP000013243">
    <property type="component" value="Plasmid unnamed1"/>
</dbReference>
<gene>
    <name evidence="6" type="ORF">K529_018555</name>
</gene>
<dbReference type="PANTHER" id="PTHR30537">
    <property type="entry name" value="HTH-TYPE TRANSCRIPTIONAL REGULATOR"/>
    <property type="match status" value="1"/>
</dbReference>
<keyword evidence="6" id="KW-0614">Plasmid</keyword>
<reference evidence="6 7" key="1">
    <citation type="journal article" date="2016" name="ISME J.">
        <title>Global occurrence and heterogeneity of the Roseobacter-clade species Ruegeria mobilis.</title>
        <authorList>
            <person name="Sonnenschein E."/>
            <person name="Gram L."/>
        </authorList>
    </citation>
    <scope>NUCLEOTIDE SEQUENCE [LARGE SCALE GENOMIC DNA]</scope>
    <source>
        <strain evidence="6 7">F1926</strain>
        <plasmid evidence="6 7">unnamed1</plasmid>
    </source>
</reference>
<keyword evidence="4" id="KW-0804">Transcription</keyword>
<dbReference type="GO" id="GO:0003700">
    <property type="term" value="F:DNA-binding transcription factor activity"/>
    <property type="evidence" value="ECO:0007669"/>
    <property type="project" value="InterPro"/>
</dbReference>
<dbReference type="EMBL" id="CP015231">
    <property type="protein sequence ID" value="ANP42765.1"/>
    <property type="molecule type" value="Genomic_DNA"/>
</dbReference>
<evidence type="ECO:0000259" key="5">
    <source>
        <dbReference type="PROSITE" id="PS50931"/>
    </source>
</evidence>
<dbReference type="AlphaFoldDB" id="A0A1B1A862"/>
<dbReference type="Gene3D" id="1.10.10.10">
    <property type="entry name" value="Winged helix-like DNA-binding domain superfamily/Winged helix DNA-binding domain"/>
    <property type="match status" value="1"/>
</dbReference>
<dbReference type="GO" id="GO:0006351">
    <property type="term" value="P:DNA-templated transcription"/>
    <property type="evidence" value="ECO:0007669"/>
    <property type="project" value="TreeGrafter"/>
</dbReference>
<evidence type="ECO:0000256" key="3">
    <source>
        <dbReference type="ARBA" id="ARBA00023125"/>
    </source>
</evidence>